<gene>
    <name evidence="3" type="ORF">CDAUBV1_LOCUS372</name>
</gene>
<comment type="caution">
    <text evidence="3">The sequence shown here is derived from an EMBL/GenBank/DDBJ whole genome shotgun (WGS) entry which is preliminary data.</text>
</comment>
<comment type="function">
    <text evidence="2">May mediate accelerated ATP-independent bidirectional transbilayer migration of phospholipids upon binding calcium ions that results in a loss of phospholipid asymmetry in the plasma membrane.</text>
</comment>
<evidence type="ECO:0000313" key="3">
    <source>
        <dbReference type="EMBL" id="CAL5129455.1"/>
    </source>
</evidence>
<proteinExistence type="inferred from homology"/>
<keyword evidence="2" id="KW-0564">Palmitate</keyword>
<evidence type="ECO:0000256" key="2">
    <source>
        <dbReference type="RuleBase" id="RU363116"/>
    </source>
</evidence>
<accession>A0AAV2SWW3</accession>
<sequence>MSCPAGLEYLAKVDQILVKQKIEILEVLTTLEVTTRYQCLNTVGQGVYNCIEETTQFDRCCFGPRRPFTIHFLNNSSKEVITATRKRKRAWFPLFCSCSGCCLDELSVEAPAGMPVGSVRQMYSGCKSQYSVLDESNREILRIHGPDNSTCVFADEDTDFKIMSTDGTSEIGRISQQWTYLLQEYFTDGANIGIFFPVDLDVKIKAVLLGAVFLIVSSADLFVSYS</sequence>
<dbReference type="PANTHER" id="PTHR23248">
    <property type="entry name" value="PHOSPHOLIPID SCRAMBLASE-RELATED"/>
    <property type="match status" value="1"/>
</dbReference>
<comment type="cofactor">
    <cofactor evidence="2">
        <name>Ca(2+)</name>
        <dbReference type="ChEBI" id="CHEBI:29108"/>
    </cofactor>
</comment>
<dbReference type="GO" id="GO:0017128">
    <property type="term" value="F:phospholipid scramblase activity"/>
    <property type="evidence" value="ECO:0007669"/>
    <property type="project" value="InterPro"/>
</dbReference>
<dbReference type="AlphaFoldDB" id="A0AAV2SWW3"/>
<keyword evidence="2" id="KW-0449">Lipoprotein</keyword>
<reference evidence="3" key="1">
    <citation type="submission" date="2024-06" db="EMBL/GenBank/DDBJ databases">
        <authorList>
            <person name="Liu X."/>
            <person name="Lenzi L."/>
            <person name="Haldenby T S."/>
            <person name="Uol C."/>
        </authorList>
    </citation>
    <scope>NUCLEOTIDE SEQUENCE</scope>
</reference>
<dbReference type="Pfam" id="PF03803">
    <property type="entry name" value="Scramblase"/>
    <property type="match status" value="1"/>
</dbReference>
<protein>
    <recommendedName>
        <fullName evidence="2">Phospholipid scramblase</fullName>
    </recommendedName>
</protein>
<dbReference type="InterPro" id="IPR005552">
    <property type="entry name" value="Scramblase"/>
</dbReference>
<dbReference type="PANTHER" id="PTHR23248:SF9">
    <property type="entry name" value="PHOSPHOLIPID SCRAMBLASE"/>
    <property type="match status" value="1"/>
</dbReference>
<dbReference type="Proteomes" id="UP001497525">
    <property type="component" value="Unassembled WGS sequence"/>
</dbReference>
<comment type="similarity">
    <text evidence="1 2">Belongs to the phospholipid scramblase family.</text>
</comment>
<dbReference type="EMBL" id="CAXLJL010000002">
    <property type="protein sequence ID" value="CAL5129455.1"/>
    <property type="molecule type" value="Genomic_DNA"/>
</dbReference>
<organism evidence="3 4">
    <name type="scientific">Calicophoron daubneyi</name>
    <name type="common">Rumen fluke</name>
    <name type="synonym">Paramphistomum daubneyi</name>
    <dbReference type="NCBI Taxonomy" id="300641"/>
    <lineage>
        <taxon>Eukaryota</taxon>
        <taxon>Metazoa</taxon>
        <taxon>Spiralia</taxon>
        <taxon>Lophotrochozoa</taxon>
        <taxon>Platyhelminthes</taxon>
        <taxon>Trematoda</taxon>
        <taxon>Digenea</taxon>
        <taxon>Plagiorchiida</taxon>
        <taxon>Pronocephalata</taxon>
        <taxon>Paramphistomoidea</taxon>
        <taxon>Paramphistomidae</taxon>
        <taxon>Calicophoron</taxon>
    </lineage>
</organism>
<name>A0AAV2SWW3_CALDB</name>
<evidence type="ECO:0000313" key="4">
    <source>
        <dbReference type="Proteomes" id="UP001497525"/>
    </source>
</evidence>
<keyword evidence="2" id="KW-0106">Calcium</keyword>
<dbReference type="GO" id="GO:0005886">
    <property type="term" value="C:plasma membrane"/>
    <property type="evidence" value="ECO:0007669"/>
    <property type="project" value="TreeGrafter"/>
</dbReference>
<evidence type="ECO:0000256" key="1">
    <source>
        <dbReference type="ARBA" id="ARBA00005350"/>
    </source>
</evidence>